<reference evidence="2 3" key="1">
    <citation type="submission" date="2016-10" db="EMBL/GenBank/DDBJ databases">
        <authorList>
            <person name="de Groot N.N."/>
        </authorList>
    </citation>
    <scope>NUCLEOTIDE SEQUENCE [LARGE SCALE GENOMIC DNA]</scope>
    <source>
        <strain evidence="2 3">DSM 25186</strain>
    </source>
</reference>
<dbReference type="PANTHER" id="PTHR39173:SF1">
    <property type="entry name" value="ACETYLTRANSFERASE"/>
    <property type="match status" value="1"/>
</dbReference>
<dbReference type="InterPro" id="IPR016181">
    <property type="entry name" value="Acyl_CoA_acyltransferase"/>
</dbReference>
<dbReference type="GO" id="GO:0016747">
    <property type="term" value="F:acyltransferase activity, transferring groups other than amino-acyl groups"/>
    <property type="evidence" value="ECO:0007669"/>
    <property type="project" value="InterPro"/>
</dbReference>
<dbReference type="InterPro" id="IPR000182">
    <property type="entry name" value="GNAT_dom"/>
</dbReference>
<dbReference type="EMBL" id="FNFO01000001">
    <property type="protein sequence ID" value="SDJ83844.1"/>
    <property type="molecule type" value="Genomic_DNA"/>
</dbReference>
<dbReference type="STRING" id="1075417.SAMN05421823_101227"/>
<gene>
    <name evidence="2" type="ORF">SAMN05421823_101227</name>
</gene>
<sequence>MELIRPTRAYAESFMEAMEELQQHGEAVFWNEIGSPASAEAYLRLVTQHAQGNALPPAWNAYSTFWLVDGGVFIGESRIRHQLTMFLRTIGGHIGYTIRPGQRRKGYGTTILRLTLPEAHRLGIDPALITCDETNIGSRKIIEANGGVFETANDQGKGKPRKLLFWASTSPAKTQ</sequence>
<dbReference type="Gene3D" id="3.40.630.30">
    <property type="match status" value="1"/>
</dbReference>
<dbReference type="Proteomes" id="UP000198510">
    <property type="component" value="Unassembled WGS sequence"/>
</dbReference>
<keyword evidence="3" id="KW-1185">Reference proteome</keyword>
<accession>A0A1G8X087</accession>
<organism evidence="2 3">
    <name type="scientific">Catalinimonas alkaloidigena</name>
    <dbReference type="NCBI Taxonomy" id="1075417"/>
    <lineage>
        <taxon>Bacteria</taxon>
        <taxon>Pseudomonadati</taxon>
        <taxon>Bacteroidota</taxon>
        <taxon>Cytophagia</taxon>
        <taxon>Cytophagales</taxon>
        <taxon>Catalimonadaceae</taxon>
        <taxon>Catalinimonas</taxon>
    </lineage>
</organism>
<evidence type="ECO:0000313" key="3">
    <source>
        <dbReference type="Proteomes" id="UP000198510"/>
    </source>
</evidence>
<dbReference type="SUPFAM" id="SSF55729">
    <property type="entry name" value="Acyl-CoA N-acyltransferases (Nat)"/>
    <property type="match status" value="1"/>
</dbReference>
<dbReference type="PANTHER" id="PTHR39173">
    <property type="entry name" value="ACETYLTRANSFERASE"/>
    <property type="match status" value="1"/>
</dbReference>
<dbReference type="OrthoDB" id="9788916at2"/>
<evidence type="ECO:0000259" key="1">
    <source>
        <dbReference type="Pfam" id="PF13302"/>
    </source>
</evidence>
<proteinExistence type="predicted"/>
<keyword evidence="2" id="KW-0808">Transferase</keyword>
<dbReference type="AlphaFoldDB" id="A0A1G8X087"/>
<feature type="domain" description="N-acetyltransferase" evidence="1">
    <location>
        <begin position="20"/>
        <end position="146"/>
    </location>
</feature>
<evidence type="ECO:0000313" key="2">
    <source>
        <dbReference type="EMBL" id="SDJ83844.1"/>
    </source>
</evidence>
<dbReference type="RefSeq" id="WP_089678060.1">
    <property type="nucleotide sequence ID" value="NZ_FNFO01000001.1"/>
</dbReference>
<name>A0A1G8X087_9BACT</name>
<dbReference type="Pfam" id="PF13302">
    <property type="entry name" value="Acetyltransf_3"/>
    <property type="match status" value="1"/>
</dbReference>
<protein>
    <submittedName>
        <fullName evidence="2">Predicted acetyltransferase</fullName>
    </submittedName>
</protein>